<protein>
    <submittedName>
        <fullName evidence="3">Alpha/beta hydrolase</fullName>
    </submittedName>
</protein>
<sequence>MKVEHPPITAWKGCLVVKTDVLTLDGNATMETYLLDRPYGPALLPMAVICPGGRYLDCSPTEGECVALRFNNRNCHAAVLHYATAKSAPGHSHFPRPLEDLAEAICLIRRNARDWGGDPDRIVIVGFSAGAHLCALYSSYWNRKLLQAKGSPRQLRPNAVILGYPLADEFMNRSDMQKKLQQEIDMERITGEKKAPTPPPRLLADRRDCGIRLLRPNR</sequence>
<dbReference type="InterPro" id="IPR050300">
    <property type="entry name" value="GDXG_lipolytic_enzyme"/>
</dbReference>
<dbReference type="AlphaFoldDB" id="A0A3E2V1P8"/>
<keyword evidence="1 3" id="KW-0378">Hydrolase</keyword>
<reference evidence="3 4" key="1">
    <citation type="submission" date="2018-08" db="EMBL/GenBank/DDBJ databases">
        <title>A genome reference for cultivated species of the human gut microbiota.</title>
        <authorList>
            <person name="Zou Y."/>
            <person name="Xue W."/>
            <person name="Luo G."/>
        </authorList>
    </citation>
    <scope>NUCLEOTIDE SEQUENCE [LARGE SCALE GENOMIC DNA]</scope>
    <source>
        <strain evidence="3 4">AM42-11AC</strain>
    </source>
</reference>
<dbReference type="PANTHER" id="PTHR48081:SF6">
    <property type="entry name" value="PEPTIDASE S9 PROLYL OLIGOPEPTIDASE CATALYTIC DOMAIN-CONTAINING PROTEIN"/>
    <property type="match status" value="1"/>
</dbReference>
<accession>A0A3E2V1P8</accession>
<evidence type="ECO:0000259" key="2">
    <source>
        <dbReference type="Pfam" id="PF20434"/>
    </source>
</evidence>
<dbReference type="InterPro" id="IPR049492">
    <property type="entry name" value="BD-FAE-like_dom"/>
</dbReference>
<evidence type="ECO:0000313" key="3">
    <source>
        <dbReference type="EMBL" id="RGC03969.1"/>
    </source>
</evidence>
<dbReference type="Pfam" id="PF20434">
    <property type="entry name" value="BD-FAE"/>
    <property type="match status" value="1"/>
</dbReference>
<dbReference type="SUPFAM" id="SSF53474">
    <property type="entry name" value="alpha/beta-Hydrolases"/>
    <property type="match status" value="1"/>
</dbReference>
<dbReference type="InterPro" id="IPR029058">
    <property type="entry name" value="AB_hydrolase_fold"/>
</dbReference>
<evidence type="ECO:0000256" key="1">
    <source>
        <dbReference type="ARBA" id="ARBA00022801"/>
    </source>
</evidence>
<name>A0A3E2V1P8_9FIRM</name>
<dbReference type="PANTHER" id="PTHR48081">
    <property type="entry name" value="AB HYDROLASE SUPERFAMILY PROTEIN C4A8.06C"/>
    <property type="match status" value="1"/>
</dbReference>
<dbReference type="Proteomes" id="UP000261079">
    <property type="component" value="Unassembled WGS sequence"/>
</dbReference>
<feature type="domain" description="BD-FAE-like" evidence="2">
    <location>
        <begin position="91"/>
        <end position="174"/>
    </location>
</feature>
<dbReference type="Gene3D" id="3.40.50.1820">
    <property type="entry name" value="alpha/beta hydrolase"/>
    <property type="match status" value="1"/>
</dbReference>
<gene>
    <name evidence="3" type="ORF">DW905_13455</name>
</gene>
<proteinExistence type="predicted"/>
<organism evidence="3 4">
    <name type="scientific">Faecalibacterium prausnitzii</name>
    <dbReference type="NCBI Taxonomy" id="853"/>
    <lineage>
        <taxon>Bacteria</taxon>
        <taxon>Bacillati</taxon>
        <taxon>Bacillota</taxon>
        <taxon>Clostridia</taxon>
        <taxon>Eubacteriales</taxon>
        <taxon>Oscillospiraceae</taxon>
        <taxon>Faecalibacterium</taxon>
    </lineage>
</organism>
<dbReference type="EMBL" id="QVEZ01000013">
    <property type="protein sequence ID" value="RGC03969.1"/>
    <property type="molecule type" value="Genomic_DNA"/>
</dbReference>
<dbReference type="GO" id="GO:0016787">
    <property type="term" value="F:hydrolase activity"/>
    <property type="evidence" value="ECO:0007669"/>
    <property type="project" value="UniProtKB-KW"/>
</dbReference>
<comment type="caution">
    <text evidence="3">The sequence shown here is derived from an EMBL/GenBank/DDBJ whole genome shotgun (WGS) entry which is preliminary data.</text>
</comment>
<evidence type="ECO:0000313" key="4">
    <source>
        <dbReference type="Proteomes" id="UP000261079"/>
    </source>
</evidence>